<dbReference type="InterPro" id="IPR006145">
    <property type="entry name" value="PsdUridine_synth_RsuA/RluA"/>
</dbReference>
<proteinExistence type="inferred from homology"/>
<accession>A0A1I3QUQ3</accession>
<comment type="similarity">
    <text evidence="1 6">Belongs to the pseudouridine synthase RsuA family.</text>
</comment>
<dbReference type="FunFam" id="3.10.290.10:FF:000003">
    <property type="entry name" value="Pseudouridine synthase"/>
    <property type="match status" value="1"/>
</dbReference>
<evidence type="ECO:0000256" key="5">
    <source>
        <dbReference type="PROSITE-ProRule" id="PRU00182"/>
    </source>
</evidence>
<evidence type="ECO:0000313" key="9">
    <source>
        <dbReference type="EMBL" id="SFJ37450.1"/>
    </source>
</evidence>
<dbReference type="NCBIfam" id="NF007784">
    <property type="entry name" value="PRK10475.1"/>
    <property type="match status" value="1"/>
</dbReference>
<dbReference type="OrthoDB" id="9807213at2"/>
<dbReference type="EC" id="5.4.99.-" evidence="6"/>
<organism evidence="9 10">
    <name type="scientific">Myroides guanonis</name>
    <dbReference type="NCBI Taxonomy" id="1150112"/>
    <lineage>
        <taxon>Bacteria</taxon>
        <taxon>Pseudomonadati</taxon>
        <taxon>Bacteroidota</taxon>
        <taxon>Flavobacteriia</taxon>
        <taxon>Flavobacteriales</taxon>
        <taxon>Flavobacteriaceae</taxon>
        <taxon>Myroides</taxon>
    </lineage>
</organism>
<keyword evidence="2 6" id="KW-0413">Isomerase</keyword>
<dbReference type="InterPro" id="IPR020103">
    <property type="entry name" value="PsdUridine_synth_cat_dom_sf"/>
</dbReference>
<dbReference type="InterPro" id="IPR042092">
    <property type="entry name" value="PsdUridine_s_RsuA/RluB/E/F_cat"/>
</dbReference>
<dbReference type="SUPFAM" id="SSF55120">
    <property type="entry name" value="Pseudouridine synthase"/>
    <property type="match status" value="1"/>
</dbReference>
<evidence type="ECO:0000256" key="7">
    <source>
        <dbReference type="SAM" id="MobiDB-lite"/>
    </source>
</evidence>
<dbReference type="Pfam" id="PF01479">
    <property type="entry name" value="S4"/>
    <property type="match status" value="1"/>
</dbReference>
<dbReference type="Proteomes" id="UP000243887">
    <property type="component" value="Unassembled WGS sequence"/>
</dbReference>
<dbReference type="RefSeq" id="WP_090678760.1">
    <property type="nucleotide sequence ID" value="NZ_FORU01000006.1"/>
</dbReference>
<dbReference type="SMART" id="SM00363">
    <property type="entry name" value="S4"/>
    <property type="match status" value="1"/>
</dbReference>
<dbReference type="Pfam" id="PF00849">
    <property type="entry name" value="PseudoU_synth_2"/>
    <property type="match status" value="1"/>
</dbReference>
<reference evidence="10" key="1">
    <citation type="submission" date="2016-10" db="EMBL/GenBank/DDBJ databases">
        <authorList>
            <person name="Varghese N."/>
            <person name="Submissions S."/>
        </authorList>
    </citation>
    <scope>NUCLEOTIDE SEQUENCE [LARGE SCALE GENOMIC DNA]</scope>
    <source>
        <strain evidence="10">DSM 26542</strain>
    </source>
</reference>
<dbReference type="PANTHER" id="PTHR47683">
    <property type="entry name" value="PSEUDOURIDINE SYNTHASE FAMILY PROTEIN-RELATED"/>
    <property type="match status" value="1"/>
</dbReference>
<dbReference type="SUPFAM" id="SSF55174">
    <property type="entry name" value="Alpha-L RNA-binding motif"/>
    <property type="match status" value="1"/>
</dbReference>
<dbReference type="PROSITE" id="PS50889">
    <property type="entry name" value="S4"/>
    <property type="match status" value="1"/>
</dbReference>
<comment type="catalytic activity">
    <reaction evidence="4">
        <text>uridine(2604) in 23S rRNA = pseudouridine(2604) in 23S rRNA</text>
        <dbReference type="Rhea" id="RHEA:38875"/>
        <dbReference type="Rhea" id="RHEA-COMP:10093"/>
        <dbReference type="Rhea" id="RHEA-COMP:10094"/>
        <dbReference type="ChEBI" id="CHEBI:65314"/>
        <dbReference type="ChEBI" id="CHEBI:65315"/>
        <dbReference type="EC" id="5.4.99.21"/>
    </reaction>
</comment>
<evidence type="ECO:0000256" key="6">
    <source>
        <dbReference type="RuleBase" id="RU003887"/>
    </source>
</evidence>
<dbReference type="Gene3D" id="3.30.70.580">
    <property type="entry name" value="Pseudouridine synthase I, catalytic domain, N-terminal subdomain"/>
    <property type="match status" value="1"/>
</dbReference>
<evidence type="ECO:0000313" key="10">
    <source>
        <dbReference type="Proteomes" id="UP000243887"/>
    </source>
</evidence>
<sequence>MELNQVRLNKYLSEVGYCSRREADRLIEQGRITVNGNVPEMGLKVTPEDDIRVDGEKIKDSNEKPIYLAFNKPVGIECTTNTNVRHNIVDFINYPKRIFPVGRLDKASEGLIIMTNDGDIVNKILRQKNNHEKEYIVTVDKSITDEFIEKMSEGVPILDTVTKKCKVVQISKYIFRIFLTQGLNRQIRRMTEYLGYEVVALKRVRIINISLDVPVGRYRELTVNELDELNKLIAPSLKTEEASIDSESTIETEKRTNFGNSGVAKKKFERERTTPRQTRQLKNERRNSRREK</sequence>
<dbReference type="Gene3D" id="3.10.290.10">
    <property type="entry name" value="RNA-binding S4 domain"/>
    <property type="match status" value="1"/>
</dbReference>
<evidence type="ECO:0000259" key="8">
    <source>
        <dbReference type="SMART" id="SM00363"/>
    </source>
</evidence>
<dbReference type="CDD" id="cd00165">
    <property type="entry name" value="S4"/>
    <property type="match status" value="1"/>
</dbReference>
<gene>
    <name evidence="9" type="ORF">SAMN04487893_106128</name>
</gene>
<dbReference type="GO" id="GO:0160138">
    <property type="term" value="F:23S rRNA pseudouridine(2604) synthase activity"/>
    <property type="evidence" value="ECO:0007669"/>
    <property type="project" value="UniProtKB-EC"/>
</dbReference>
<dbReference type="NCBIfam" id="TIGR00093">
    <property type="entry name" value="pseudouridine synthase"/>
    <property type="match status" value="1"/>
</dbReference>
<dbReference type="FunFam" id="3.30.70.1560:FF:000002">
    <property type="entry name" value="Pseudouridine synthase"/>
    <property type="match status" value="1"/>
</dbReference>
<dbReference type="InterPro" id="IPR018496">
    <property type="entry name" value="PsdUridine_synth_RsuA/RluB_CS"/>
</dbReference>
<dbReference type="STRING" id="1150112.SAMN04487893_106128"/>
<evidence type="ECO:0000256" key="2">
    <source>
        <dbReference type="ARBA" id="ARBA00023235"/>
    </source>
</evidence>
<feature type="domain" description="RNA-binding S4" evidence="8">
    <location>
        <begin position="6"/>
        <end position="62"/>
    </location>
</feature>
<protein>
    <recommendedName>
        <fullName evidence="6">Pseudouridine synthase</fullName>
        <ecNumber evidence="6">5.4.99.-</ecNumber>
    </recommendedName>
</protein>
<dbReference type="CDD" id="cd02554">
    <property type="entry name" value="PseudoU_synth_RluF"/>
    <property type="match status" value="1"/>
</dbReference>
<dbReference type="PROSITE" id="PS01149">
    <property type="entry name" value="PSI_RSU"/>
    <property type="match status" value="1"/>
</dbReference>
<dbReference type="InterPro" id="IPR020094">
    <property type="entry name" value="TruA/RsuA/RluB/E/F_N"/>
</dbReference>
<keyword evidence="10" id="KW-1185">Reference proteome</keyword>
<evidence type="ECO:0000256" key="1">
    <source>
        <dbReference type="ARBA" id="ARBA00008348"/>
    </source>
</evidence>
<feature type="region of interest" description="Disordered" evidence="7">
    <location>
        <begin position="244"/>
        <end position="292"/>
    </location>
</feature>
<dbReference type="InterPro" id="IPR002942">
    <property type="entry name" value="S4_RNA-bd"/>
</dbReference>
<name>A0A1I3QUQ3_9FLAO</name>
<dbReference type="InterPro" id="IPR050343">
    <property type="entry name" value="RsuA_PseudoU_synthase"/>
</dbReference>
<comment type="catalytic activity">
    <reaction evidence="3">
        <text>uridine(35) in tRNA(Tyr) = pseudouridine(35) in tRNA(Tyr)</text>
        <dbReference type="Rhea" id="RHEA:60556"/>
        <dbReference type="Rhea" id="RHEA-COMP:15607"/>
        <dbReference type="Rhea" id="RHEA-COMP:15608"/>
        <dbReference type="ChEBI" id="CHEBI:65314"/>
        <dbReference type="ChEBI" id="CHEBI:65315"/>
    </reaction>
</comment>
<dbReference type="AlphaFoldDB" id="A0A1I3QUQ3"/>
<dbReference type="EMBL" id="FORU01000006">
    <property type="protein sequence ID" value="SFJ37450.1"/>
    <property type="molecule type" value="Genomic_DNA"/>
</dbReference>
<dbReference type="PANTHER" id="PTHR47683:SF2">
    <property type="entry name" value="RNA-BINDING S4 DOMAIN-CONTAINING PROTEIN"/>
    <property type="match status" value="1"/>
</dbReference>
<dbReference type="InterPro" id="IPR036986">
    <property type="entry name" value="S4_RNA-bd_sf"/>
</dbReference>
<evidence type="ECO:0000256" key="3">
    <source>
        <dbReference type="ARBA" id="ARBA00036390"/>
    </source>
</evidence>
<dbReference type="GO" id="GO:0000455">
    <property type="term" value="P:enzyme-directed rRNA pseudouridine synthesis"/>
    <property type="evidence" value="ECO:0007669"/>
    <property type="project" value="UniProtKB-ARBA"/>
</dbReference>
<keyword evidence="5" id="KW-0694">RNA-binding</keyword>
<evidence type="ECO:0000256" key="4">
    <source>
        <dbReference type="ARBA" id="ARBA00036535"/>
    </source>
</evidence>
<dbReference type="Gene3D" id="3.30.70.1560">
    <property type="entry name" value="Alpha-L RNA-binding motif"/>
    <property type="match status" value="1"/>
</dbReference>
<dbReference type="InterPro" id="IPR000748">
    <property type="entry name" value="PsdUridine_synth_RsuA/RluB/E/F"/>
</dbReference>
<dbReference type="GO" id="GO:0003723">
    <property type="term" value="F:RNA binding"/>
    <property type="evidence" value="ECO:0007669"/>
    <property type="project" value="UniProtKB-KW"/>
</dbReference>